<evidence type="ECO:0000259" key="1">
    <source>
        <dbReference type="Pfam" id="PF13304"/>
    </source>
</evidence>
<dbReference type="eggNOG" id="COG4637">
    <property type="taxonomic scope" value="Bacteria"/>
</dbReference>
<dbReference type="EMBL" id="CP002691">
    <property type="protein sequence ID" value="AEE50481.1"/>
    <property type="molecule type" value="Genomic_DNA"/>
</dbReference>
<dbReference type="Proteomes" id="UP000008461">
    <property type="component" value="Chromosome"/>
</dbReference>
<dbReference type="InterPro" id="IPR003959">
    <property type="entry name" value="ATPase_AAA_core"/>
</dbReference>
<dbReference type="InterPro" id="IPR014555">
    <property type="entry name" value="RecF-like"/>
</dbReference>
<dbReference type="HOGENOM" id="CLU_035814_2_0_10"/>
<dbReference type="AlphaFoldDB" id="F4KZP5"/>
<dbReference type="PANTHER" id="PTHR43581">
    <property type="entry name" value="ATP/GTP PHOSPHATASE"/>
    <property type="match status" value="1"/>
</dbReference>
<dbReference type="InterPro" id="IPR051396">
    <property type="entry name" value="Bact_Antivir_Def_Nuclease"/>
</dbReference>
<dbReference type="GO" id="GO:0016887">
    <property type="term" value="F:ATP hydrolysis activity"/>
    <property type="evidence" value="ECO:0007669"/>
    <property type="project" value="InterPro"/>
</dbReference>
<evidence type="ECO:0000313" key="3">
    <source>
        <dbReference type="Proteomes" id="UP000008461"/>
    </source>
</evidence>
<name>F4KZP5_HALH1</name>
<evidence type="ECO:0000313" key="2">
    <source>
        <dbReference type="EMBL" id="AEE50481.1"/>
    </source>
</evidence>
<dbReference type="GO" id="GO:0005524">
    <property type="term" value="F:ATP binding"/>
    <property type="evidence" value="ECO:0007669"/>
    <property type="project" value="InterPro"/>
</dbReference>
<reference evidence="2 3" key="1">
    <citation type="journal article" date="2011" name="Stand. Genomic Sci.">
        <title>Complete genome sequence of Haliscomenobacter hydrossis type strain (O).</title>
        <authorList>
            <consortium name="US DOE Joint Genome Institute (JGI-PGF)"/>
            <person name="Daligault H."/>
            <person name="Lapidus A."/>
            <person name="Zeytun A."/>
            <person name="Nolan M."/>
            <person name="Lucas S."/>
            <person name="Del Rio T.G."/>
            <person name="Tice H."/>
            <person name="Cheng J.F."/>
            <person name="Tapia R."/>
            <person name="Han C."/>
            <person name="Goodwin L."/>
            <person name="Pitluck S."/>
            <person name="Liolios K."/>
            <person name="Pagani I."/>
            <person name="Ivanova N."/>
            <person name="Huntemann M."/>
            <person name="Mavromatis K."/>
            <person name="Mikhailova N."/>
            <person name="Pati A."/>
            <person name="Chen A."/>
            <person name="Palaniappan K."/>
            <person name="Land M."/>
            <person name="Hauser L."/>
            <person name="Brambilla E.M."/>
            <person name="Rohde M."/>
            <person name="Verbarg S."/>
            <person name="Goker M."/>
            <person name="Bristow J."/>
            <person name="Eisen J.A."/>
            <person name="Markowitz V."/>
            <person name="Hugenholtz P."/>
            <person name="Kyrpides N.C."/>
            <person name="Klenk H.P."/>
            <person name="Woyke T."/>
        </authorList>
    </citation>
    <scope>NUCLEOTIDE SEQUENCE [LARGE SCALE GENOMIC DNA]</scope>
    <source>
        <strain evidence="3">ATCC 27775 / DSM 1100 / LMG 10767 / O</strain>
    </source>
</reference>
<dbReference type="Gene3D" id="3.40.50.300">
    <property type="entry name" value="P-loop containing nucleotide triphosphate hydrolases"/>
    <property type="match status" value="2"/>
</dbReference>
<dbReference type="Pfam" id="PF13304">
    <property type="entry name" value="AAA_21"/>
    <property type="match status" value="1"/>
</dbReference>
<dbReference type="PIRSF" id="PIRSF029347">
    <property type="entry name" value="RecF"/>
    <property type="match status" value="1"/>
</dbReference>
<dbReference type="SUPFAM" id="SSF52540">
    <property type="entry name" value="P-loop containing nucleoside triphosphate hydrolases"/>
    <property type="match status" value="1"/>
</dbReference>
<feature type="domain" description="ATPase AAA-type core" evidence="1">
    <location>
        <begin position="36"/>
        <end position="335"/>
    </location>
</feature>
<dbReference type="STRING" id="760192.Halhy_2612"/>
<accession>F4KZP5</accession>
<proteinExistence type="predicted"/>
<keyword evidence="3" id="KW-1185">Reference proteome</keyword>
<protein>
    <submittedName>
        <fullName evidence="2">SMC domain protein</fullName>
    </submittedName>
</protein>
<dbReference type="KEGG" id="hhy:Halhy_2612"/>
<dbReference type="PANTHER" id="PTHR43581:SF4">
    <property type="entry name" value="ATP_GTP PHOSPHATASE"/>
    <property type="match status" value="1"/>
</dbReference>
<dbReference type="InterPro" id="IPR027417">
    <property type="entry name" value="P-loop_NTPase"/>
</dbReference>
<reference key="2">
    <citation type="submission" date="2011-04" db="EMBL/GenBank/DDBJ databases">
        <title>Complete sequence of chromosome of Haliscomenobacter hydrossis DSM 1100.</title>
        <authorList>
            <consortium name="US DOE Joint Genome Institute (JGI-PGF)"/>
            <person name="Lucas S."/>
            <person name="Han J."/>
            <person name="Lapidus A."/>
            <person name="Bruce D."/>
            <person name="Goodwin L."/>
            <person name="Pitluck S."/>
            <person name="Peters L."/>
            <person name="Kyrpides N."/>
            <person name="Mavromatis K."/>
            <person name="Ivanova N."/>
            <person name="Ovchinnikova G."/>
            <person name="Pagani I."/>
            <person name="Daligault H."/>
            <person name="Detter J.C."/>
            <person name="Han C."/>
            <person name="Land M."/>
            <person name="Hauser L."/>
            <person name="Markowitz V."/>
            <person name="Cheng J.-F."/>
            <person name="Hugenholtz P."/>
            <person name="Woyke T."/>
            <person name="Wu D."/>
            <person name="Verbarg S."/>
            <person name="Frueling A."/>
            <person name="Brambilla E."/>
            <person name="Klenk H.-P."/>
            <person name="Eisen J.A."/>
        </authorList>
    </citation>
    <scope>NUCLEOTIDE SEQUENCE</scope>
    <source>
        <strain>DSM 1100</strain>
    </source>
</reference>
<gene>
    <name evidence="2" type="ordered locus">Halhy_2612</name>
</gene>
<sequence>MCLSPVVINLSIDMLKEITIKNFKSIANDTIELGRVNVFIGENGCGKSNILEAVGFASAGVENRVDNENLISKGVRVAKPSLIISNFKGRKQAKQFNIEILVKDKKNLDLNFTGRDKTFLFEEWEVEEIDNNISTVEEPQVEYEKPSKVKSAIENLRQRMKNPHRGNLMKYVIYSLNTPALRGFTFESRKDPIGIYGEGLDILLASFDEEEMPKLKSYSYLIPWLEDFFIDAKDVLKFKGYKPNRSASALYFVDKHMPKLDNVFSLENANEGVLHILFYLAVTISHYTPKFFAIDNIESCLNPHLCRHLMEEICKLAKSQDKQLLITTHNPAILDGLNLFDDEIRLFEVTRNDKGHTQTRRIQMKPEVQNEMGQKYKLSELWTRGFLGAISTYPLHQA</sequence>
<organism evidence="2 3">
    <name type="scientific">Haliscomenobacter hydrossis (strain ATCC 27775 / DSM 1100 / LMG 10767 / O)</name>
    <dbReference type="NCBI Taxonomy" id="760192"/>
    <lineage>
        <taxon>Bacteria</taxon>
        <taxon>Pseudomonadati</taxon>
        <taxon>Bacteroidota</taxon>
        <taxon>Saprospiria</taxon>
        <taxon>Saprospirales</taxon>
        <taxon>Haliscomenobacteraceae</taxon>
        <taxon>Haliscomenobacter</taxon>
    </lineage>
</organism>